<gene>
    <name evidence="4" type="ORF">SAMN05216184_10238</name>
</gene>
<dbReference type="InterPro" id="IPR039069">
    <property type="entry name" value="CE7"/>
</dbReference>
<dbReference type="InterPro" id="IPR008391">
    <property type="entry name" value="AXE1_dom"/>
</dbReference>
<evidence type="ECO:0000256" key="2">
    <source>
        <dbReference type="PIRSR" id="PIRSR639069-2"/>
    </source>
</evidence>
<protein>
    <submittedName>
        <fullName evidence="4">Cephalosporin-C deacetylase</fullName>
    </submittedName>
</protein>
<evidence type="ECO:0000259" key="3">
    <source>
        <dbReference type="Pfam" id="PF05448"/>
    </source>
</evidence>
<accession>A0A2Y9C472</accession>
<dbReference type="EMBL" id="UETB01000002">
    <property type="protein sequence ID" value="SSA39123.1"/>
    <property type="molecule type" value="Genomic_DNA"/>
</dbReference>
<evidence type="ECO:0000313" key="4">
    <source>
        <dbReference type="EMBL" id="SSA39123.1"/>
    </source>
</evidence>
<sequence length="323" mass="34810">MPLFDIDAAELPHYRPEVAEPADFDDFWARTLAETRAHDLAVELTPVDAHLSAIEAADLTFSGFGGHRVKGWYLRPAGRADEQLPAVVEYLGYGGGRGFAHTRLTWAAAGYAYVVMDTRGQGTAPTNGFGATPDPAGAGVAAPGTLTRGIEDPHDHYYRRVYTDGVRAVEAVRALPGVDPARVAVTGVSQGGAITTAVAGLIDVAAAMPDVPWLSHVRRGVESAPAGPFAEVRTYLSAHRHRVEDTFRTLSYIDGVNHAKRAQAPALYSVALMDPVCPPSTVYAAANRWGGHVDIEVYPFNEHEGGTEFQRERQLEWLADRLG</sequence>
<name>A0A2Y9C472_9MICO</name>
<feature type="active site" description="Charge relay system" evidence="1">
    <location>
        <position position="274"/>
    </location>
</feature>
<dbReference type="Pfam" id="PF05448">
    <property type="entry name" value="AXE1"/>
    <property type="match status" value="1"/>
</dbReference>
<dbReference type="GO" id="GO:0005976">
    <property type="term" value="P:polysaccharide metabolic process"/>
    <property type="evidence" value="ECO:0007669"/>
    <property type="project" value="TreeGrafter"/>
</dbReference>
<dbReference type="Proteomes" id="UP000250222">
    <property type="component" value="Unassembled WGS sequence"/>
</dbReference>
<reference evidence="4 5" key="1">
    <citation type="submission" date="2016-10" db="EMBL/GenBank/DDBJ databases">
        <authorList>
            <person name="Cai Z."/>
        </authorList>
    </citation>
    <scope>NUCLEOTIDE SEQUENCE [LARGE SCALE GENOMIC DNA]</scope>
    <source>
        <strain evidence="4 5">CGMCC 1.10826</strain>
    </source>
</reference>
<dbReference type="GO" id="GO:0052689">
    <property type="term" value="F:carboxylic ester hydrolase activity"/>
    <property type="evidence" value="ECO:0007669"/>
    <property type="project" value="TreeGrafter"/>
</dbReference>
<evidence type="ECO:0000313" key="5">
    <source>
        <dbReference type="Proteomes" id="UP000250222"/>
    </source>
</evidence>
<dbReference type="OrthoDB" id="9770528at2"/>
<organism evidence="4 5">
    <name type="scientific">Georgenia satyanarayanai</name>
    <dbReference type="NCBI Taxonomy" id="860221"/>
    <lineage>
        <taxon>Bacteria</taxon>
        <taxon>Bacillati</taxon>
        <taxon>Actinomycetota</taxon>
        <taxon>Actinomycetes</taxon>
        <taxon>Micrococcales</taxon>
        <taxon>Bogoriellaceae</taxon>
        <taxon>Georgenia</taxon>
    </lineage>
</organism>
<evidence type="ECO:0000256" key="1">
    <source>
        <dbReference type="PIRSR" id="PIRSR639069-1"/>
    </source>
</evidence>
<dbReference type="SUPFAM" id="SSF53474">
    <property type="entry name" value="alpha/beta-Hydrolases"/>
    <property type="match status" value="1"/>
</dbReference>
<proteinExistence type="predicted"/>
<dbReference type="RefSeq" id="WP_110851392.1">
    <property type="nucleotide sequence ID" value="NZ_QKLZ01000002.1"/>
</dbReference>
<dbReference type="PANTHER" id="PTHR40111:SF1">
    <property type="entry name" value="CEPHALOSPORIN-C DEACETYLASE"/>
    <property type="match status" value="1"/>
</dbReference>
<dbReference type="AlphaFoldDB" id="A0A2Y9C472"/>
<dbReference type="InterPro" id="IPR029058">
    <property type="entry name" value="AB_hydrolase_fold"/>
</dbReference>
<feature type="active site" description="Nucleophile" evidence="1">
    <location>
        <position position="189"/>
    </location>
</feature>
<dbReference type="Gene3D" id="3.40.50.1820">
    <property type="entry name" value="alpha/beta hydrolase"/>
    <property type="match status" value="1"/>
</dbReference>
<feature type="active site" description="Charge relay system" evidence="1">
    <location>
        <position position="303"/>
    </location>
</feature>
<keyword evidence="5" id="KW-1185">Reference proteome</keyword>
<dbReference type="PANTHER" id="PTHR40111">
    <property type="entry name" value="CEPHALOSPORIN-C DEACETYLASE"/>
    <property type="match status" value="1"/>
</dbReference>
<feature type="binding site" evidence="2">
    <location>
        <position position="93"/>
    </location>
    <ligand>
        <name>substrate</name>
    </ligand>
</feature>
<feature type="domain" description="Acetyl xylan esterase" evidence="3">
    <location>
        <begin position="1"/>
        <end position="320"/>
    </location>
</feature>